<sequence>MQSKGRLKIFRRPFLMPAYFHFGNSPSPFNRHTHRIPFFAHLSLPYSPPSSNKLNLSPSQDSLPPSLLYFSDDPNTV</sequence>
<organism evidence="2 3">
    <name type="scientific">Neisseria sicca ATCC 29256</name>
    <dbReference type="NCBI Taxonomy" id="547045"/>
    <lineage>
        <taxon>Bacteria</taxon>
        <taxon>Pseudomonadati</taxon>
        <taxon>Pseudomonadota</taxon>
        <taxon>Betaproteobacteria</taxon>
        <taxon>Neisseriales</taxon>
        <taxon>Neisseriaceae</taxon>
        <taxon>Neisseria</taxon>
    </lineage>
</organism>
<protein>
    <submittedName>
        <fullName evidence="2">Uncharacterized protein</fullName>
    </submittedName>
</protein>
<dbReference type="Proteomes" id="UP000005365">
    <property type="component" value="Unassembled WGS sequence"/>
</dbReference>
<feature type="compositionally biased region" description="Low complexity" evidence="1">
    <location>
        <begin position="48"/>
        <end position="68"/>
    </location>
</feature>
<gene>
    <name evidence="2" type="ORF">NEISICOT_01649</name>
</gene>
<dbReference type="EMBL" id="ACKO02000008">
    <property type="protein sequence ID" value="EET44687.1"/>
    <property type="molecule type" value="Genomic_DNA"/>
</dbReference>
<evidence type="ECO:0000313" key="2">
    <source>
        <dbReference type="EMBL" id="EET44687.1"/>
    </source>
</evidence>
<evidence type="ECO:0000256" key="1">
    <source>
        <dbReference type="SAM" id="MobiDB-lite"/>
    </source>
</evidence>
<proteinExistence type="predicted"/>
<reference evidence="2" key="1">
    <citation type="submission" date="2009-07" db="EMBL/GenBank/DDBJ databases">
        <authorList>
            <person name="Weinstock G."/>
            <person name="Sodergren E."/>
            <person name="Clifton S."/>
            <person name="Fulton L."/>
            <person name="Fulton B."/>
            <person name="Courtney L."/>
            <person name="Fronick C."/>
            <person name="Harrison M."/>
            <person name="Strong C."/>
            <person name="Farmer C."/>
            <person name="Delahaunty K."/>
            <person name="Markovic C."/>
            <person name="Hall O."/>
            <person name="Minx P."/>
            <person name="Tomlinson C."/>
            <person name="Mitreva M."/>
            <person name="Nelson J."/>
            <person name="Hou S."/>
            <person name="Wollam A."/>
            <person name="Pepin K.H."/>
            <person name="Johnson M."/>
            <person name="Bhonagiri V."/>
            <person name="Nash W.E."/>
            <person name="Warren W."/>
            <person name="Chinwalla A."/>
            <person name="Mardis E.R."/>
            <person name="Wilson R.K."/>
        </authorList>
    </citation>
    <scope>NUCLEOTIDE SEQUENCE [LARGE SCALE GENOMIC DNA]</scope>
    <source>
        <strain evidence="2">ATCC 29256</strain>
    </source>
</reference>
<accession>C6M550</accession>
<name>C6M550_NEISI</name>
<feature type="region of interest" description="Disordered" evidence="1">
    <location>
        <begin position="48"/>
        <end position="77"/>
    </location>
</feature>
<keyword evidence="3" id="KW-1185">Reference proteome</keyword>
<evidence type="ECO:0000313" key="3">
    <source>
        <dbReference type="Proteomes" id="UP000005365"/>
    </source>
</evidence>
<comment type="caution">
    <text evidence="2">The sequence shown here is derived from an EMBL/GenBank/DDBJ whole genome shotgun (WGS) entry which is preliminary data.</text>
</comment>
<dbReference type="AlphaFoldDB" id="C6M550"/>